<proteinExistence type="inferred from homology"/>
<evidence type="ECO:0000256" key="3">
    <source>
        <dbReference type="ARBA" id="ARBA00022692"/>
    </source>
</evidence>
<feature type="transmembrane region" description="Helical" evidence="6">
    <location>
        <begin position="36"/>
        <end position="57"/>
    </location>
</feature>
<gene>
    <name evidence="7" type="ORF">SAMN05216255_2532</name>
</gene>
<keyword evidence="3 6" id="KW-0812">Transmembrane</keyword>
<evidence type="ECO:0000256" key="5">
    <source>
        <dbReference type="ARBA" id="ARBA00023136"/>
    </source>
</evidence>
<dbReference type="PANTHER" id="PTHR23427">
    <property type="entry name" value="SURFEIT LOCUS PROTEIN"/>
    <property type="match status" value="1"/>
</dbReference>
<dbReference type="Proteomes" id="UP000242915">
    <property type="component" value="Unassembled WGS sequence"/>
</dbReference>
<keyword evidence="8" id="KW-1185">Reference proteome</keyword>
<protein>
    <recommendedName>
        <fullName evidence="6">SURF1-like protein</fullName>
    </recommendedName>
</protein>
<comment type="similarity">
    <text evidence="2 6">Belongs to the SURF1 family.</text>
</comment>
<evidence type="ECO:0000256" key="4">
    <source>
        <dbReference type="ARBA" id="ARBA00022989"/>
    </source>
</evidence>
<accession>A0A239FDF2</accession>
<evidence type="ECO:0000256" key="1">
    <source>
        <dbReference type="ARBA" id="ARBA00004370"/>
    </source>
</evidence>
<organism evidence="7 8">
    <name type="scientific">Pseudomonas segetis</name>
    <dbReference type="NCBI Taxonomy" id="298908"/>
    <lineage>
        <taxon>Bacteria</taxon>
        <taxon>Pseudomonadati</taxon>
        <taxon>Pseudomonadota</taxon>
        <taxon>Gammaproteobacteria</taxon>
        <taxon>Pseudomonadales</taxon>
        <taxon>Pseudomonadaceae</taxon>
        <taxon>Pseudomonas</taxon>
    </lineage>
</organism>
<evidence type="ECO:0000256" key="6">
    <source>
        <dbReference type="RuleBase" id="RU363076"/>
    </source>
</evidence>
<dbReference type="EMBL" id="FZOG01000003">
    <property type="protein sequence ID" value="SNS54172.1"/>
    <property type="molecule type" value="Genomic_DNA"/>
</dbReference>
<dbReference type="Pfam" id="PF02104">
    <property type="entry name" value="SURF1"/>
    <property type="match status" value="1"/>
</dbReference>
<dbReference type="InterPro" id="IPR002994">
    <property type="entry name" value="Surf1/Shy1"/>
</dbReference>
<dbReference type="InterPro" id="IPR045214">
    <property type="entry name" value="Surf1/Surf4"/>
</dbReference>
<evidence type="ECO:0000313" key="8">
    <source>
        <dbReference type="Proteomes" id="UP000242915"/>
    </source>
</evidence>
<keyword evidence="5 6" id="KW-0472">Membrane</keyword>
<evidence type="ECO:0000256" key="2">
    <source>
        <dbReference type="ARBA" id="ARBA00007165"/>
    </source>
</evidence>
<keyword evidence="6" id="KW-1003">Cell membrane</keyword>
<sequence length="271" mass="30136">MTPLRLRGEINALNQQYSQLRQITRADVMSGFRPGAIPSIAVLVLLPVLVALGFWQLDRAEQKRQMLAAHQLQEVAAPISLNQLEGLTDTAYVRVKLQGSFDSNHSLLLDNRIRDGHAGVEVLQPFYDQASGLWVLLNRGWLPWPDRRVTPAFSTPDSQLQLNASVYQPLGDGLQLQDVAASSAWPKLITKVDAKALWQQLGRAGLAAELRIEPGPAAFETQWPVVSMSPDKHLGYAVQWFAMALTLLGLFIYLGVHNAREPHNEPKHHHA</sequence>
<name>A0A239FDF2_9PSED</name>
<dbReference type="PANTHER" id="PTHR23427:SF2">
    <property type="entry name" value="SURFEIT LOCUS PROTEIN 1"/>
    <property type="match status" value="1"/>
</dbReference>
<feature type="transmembrane region" description="Helical" evidence="6">
    <location>
        <begin position="237"/>
        <end position="256"/>
    </location>
</feature>
<reference evidence="8" key="1">
    <citation type="submission" date="2017-06" db="EMBL/GenBank/DDBJ databases">
        <authorList>
            <person name="Varghese N."/>
            <person name="Submissions S."/>
        </authorList>
    </citation>
    <scope>NUCLEOTIDE SEQUENCE [LARGE SCALE GENOMIC DNA]</scope>
    <source>
        <strain evidence="8">CIP 108523</strain>
    </source>
</reference>
<evidence type="ECO:0000313" key="7">
    <source>
        <dbReference type="EMBL" id="SNS54172.1"/>
    </source>
</evidence>
<dbReference type="AlphaFoldDB" id="A0A239FDF2"/>
<dbReference type="PROSITE" id="PS50895">
    <property type="entry name" value="SURF1"/>
    <property type="match status" value="1"/>
</dbReference>
<dbReference type="CDD" id="cd06662">
    <property type="entry name" value="SURF1"/>
    <property type="match status" value="1"/>
</dbReference>
<dbReference type="GO" id="GO:0005886">
    <property type="term" value="C:plasma membrane"/>
    <property type="evidence" value="ECO:0007669"/>
    <property type="project" value="UniProtKB-SubCell"/>
</dbReference>
<keyword evidence="4 6" id="KW-1133">Transmembrane helix</keyword>
<comment type="subcellular location">
    <subcellularLocation>
        <location evidence="6">Cell membrane</location>
        <topology evidence="6">Multi-pass membrane protein</topology>
    </subcellularLocation>
    <subcellularLocation>
        <location evidence="1">Membrane</location>
    </subcellularLocation>
</comment>